<evidence type="ECO:0000313" key="17">
    <source>
        <dbReference type="EMBL" id="ANG62516.1"/>
    </source>
</evidence>
<dbReference type="GO" id="GO:0015288">
    <property type="term" value="F:porin activity"/>
    <property type="evidence" value="ECO:0007669"/>
    <property type="project" value="UniProtKB-KW"/>
</dbReference>
<keyword evidence="11" id="KW-0472">Membrane</keyword>
<organism evidence="17 18">
    <name type="scientific">Marinobacterium aestuarii</name>
    <dbReference type="NCBI Taxonomy" id="1821621"/>
    <lineage>
        <taxon>Bacteria</taxon>
        <taxon>Pseudomonadati</taxon>
        <taxon>Pseudomonadota</taxon>
        <taxon>Gammaproteobacteria</taxon>
        <taxon>Oceanospirillales</taxon>
        <taxon>Oceanospirillaceae</taxon>
        <taxon>Marinobacterium</taxon>
    </lineage>
</organism>
<evidence type="ECO:0000259" key="15">
    <source>
        <dbReference type="Pfam" id="PF02563"/>
    </source>
</evidence>
<dbReference type="PANTHER" id="PTHR33619">
    <property type="entry name" value="POLYSACCHARIDE EXPORT PROTEIN GFCE-RELATED"/>
    <property type="match status" value="1"/>
</dbReference>
<evidence type="ECO:0000256" key="12">
    <source>
        <dbReference type="ARBA" id="ARBA00023139"/>
    </source>
</evidence>
<evidence type="ECO:0000256" key="11">
    <source>
        <dbReference type="ARBA" id="ARBA00023136"/>
    </source>
</evidence>
<dbReference type="RefSeq" id="WP_067380704.1">
    <property type="nucleotide sequence ID" value="NZ_CP015839.1"/>
</dbReference>
<keyword evidence="3" id="KW-0813">Transport</keyword>
<protein>
    <submittedName>
        <fullName evidence="17">Sugar ABC transporter substrate-binding protein</fullName>
    </submittedName>
</protein>
<dbReference type="Gene3D" id="3.30.1950.10">
    <property type="entry name" value="wza like domain"/>
    <property type="match status" value="1"/>
</dbReference>
<keyword evidence="14" id="KW-0449">Lipoprotein</keyword>
<comment type="similarity">
    <text evidence="2">Belongs to the BexD/CtrA/VexA family.</text>
</comment>
<dbReference type="InterPro" id="IPR054765">
    <property type="entry name" value="SLBB_dom"/>
</dbReference>
<keyword evidence="10" id="KW-0626">Porin</keyword>
<dbReference type="GO" id="GO:0015159">
    <property type="term" value="F:polysaccharide transmembrane transporter activity"/>
    <property type="evidence" value="ECO:0007669"/>
    <property type="project" value="InterPro"/>
</dbReference>
<evidence type="ECO:0000256" key="8">
    <source>
        <dbReference type="ARBA" id="ARBA00023047"/>
    </source>
</evidence>
<keyword evidence="5" id="KW-0762">Sugar transport</keyword>
<dbReference type="GO" id="GO:0046930">
    <property type="term" value="C:pore complex"/>
    <property type="evidence" value="ECO:0007669"/>
    <property type="project" value="UniProtKB-KW"/>
</dbReference>
<keyword evidence="18" id="KW-1185">Reference proteome</keyword>
<gene>
    <name evidence="17" type="ORF">A8C75_08455</name>
</gene>
<evidence type="ECO:0000256" key="6">
    <source>
        <dbReference type="ARBA" id="ARBA00022692"/>
    </source>
</evidence>
<dbReference type="GO" id="GO:0006811">
    <property type="term" value="P:monoatomic ion transport"/>
    <property type="evidence" value="ECO:0007669"/>
    <property type="project" value="UniProtKB-KW"/>
</dbReference>
<evidence type="ECO:0000256" key="13">
    <source>
        <dbReference type="ARBA" id="ARBA00023237"/>
    </source>
</evidence>
<keyword evidence="4" id="KW-1134">Transmembrane beta strand</keyword>
<dbReference type="EMBL" id="CP015839">
    <property type="protein sequence ID" value="ANG62516.1"/>
    <property type="molecule type" value="Genomic_DNA"/>
</dbReference>
<feature type="domain" description="Polysaccharide export protein N-terminal" evidence="15">
    <location>
        <begin position="45"/>
        <end position="119"/>
    </location>
</feature>
<evidence type="ECO:0000313" key="18">
    <source>
        <dbReference type="Proteomes" id="UP000078070"/>
    </source>
</evidence>
<dbReference type="Pfam" id="PF02563">
    <property type="entry name" value="Poly_export"/>
    <property type="match status" value="1"/>
</dbReference>
<evidence type="ECO:0000256" key="14">
    <source>
        <dbReference type="ARBA" id="ARBA00023288"/>
    </source>
</evidence>
<evidence type="ECO:0000259" key="16">
    <source>
        <dbReference type="Pfam" id="PF22461"/>
    </source>
</evidence>
<dbReference type="InterPro" id="IPR017477">
    <property type="entry name" value="PEP-CTERM_polysacc_export"/>
</dbReference>
<evidence type="ECO:0000256" key="9">
    <source>
        <dbReference type="ARBA" id="ARBA00023065"/>
    </source>
</evidence>
<accession>A0A1A9EX80</accession>
<dbReference type="PROSITE" id="PS51257">
    <property type="entry name" value="PROKAR_LIPOPROTEIN"/>
    <property type="match status" value="1"/>
</dbReference>
<reference evidence="17 18" key="2">
    <citation type="journal article" date="2018" name="Int. J. Syst. Evol. Microbiol.">
        <title>Marinobacterium aestuarii sp. nov., a benzene-degrading marine bacterium isolated from estuary sediment.</title>
        <authorList>
            <person name="Bae S.S."/>
            <person name="Jung J."/>
            <person name="Chung D."/>
            <person name="Baek K."/>
        </authorList>
    </citation>
    <scope>NUCLEOTIDE SEQUENCE [LARGE SCALE GENOMIC DNA]</scope>
    <source>
        <strain evidence="17 18">ST58-10</strain>
    </source>
</reference>
<keyword evidence="13" id="KW-0998">Cell outer membrane</keyword>
<keyword evidence="6" id="KW-0812">Transmembrane</keyword>
<dbReference type="STRING" id="1821621.A8C75_08455"/>
<dbReference type="InterPro" id="IPR049712">
    <property type="entry name" value="Poly_export"/>
</dbReference>
<keyword evidence="12" id="KW-0564">Palmitate</keyword>
<dbReference type="Proteomes" id="UP000078070">
    <property type="component" value="Chromosome"/>
</dbReference>
<evidence type="ECO:0000256" key="3">
    <source>
        <dbReference type="ARBA" id="ARBA00022448"/>
    </source>
</evidence>
<dbReference type="PANTHER" id="PTHR33619:SF3">
    <property type="entry name" value="POLYSACCHARIDE EXPORT PROTEIN GFCE-RELATED"/>
    <property type="match status" value="1"/>
</dbReference>
<dbReference type="Gene3D" id="3.10.560.10">
    <property type="entry name" value="Outer membrane lipoprotein wza domain like"/>
    <property type="match status" value="1"/>
</dbReference>
<evidence type="ECO:0000256" key="5">
    <source>
        <dbReference type="ARBA" id="ARBA00022597"/>
    </source>
</evidence>
<keyword evidence="9" id="KW-0406">Ion transport</keyword>
<dbReference type="InterPro" id="IPR003715">
    <property type="entry name" value="Poly_export_N"/>
</dbReference>
<keyword evidence="7" id="KW-0732">Signal</keyword>
<dbReference type="AlphaFoldDB" id="A0A1A9EX80"/>
<evidence type="ECO:0000256" key="2">
    <source>
        <dbReference type="ARBA" id="ARBA00009450"/>
    </source>
</evidence>
<reference evidence="18" key="1">
    <citation type="submission" date="2016-05" db="EMBL/GenBank/DDBJ databases">
        <authorList>
            <person name="Baek K."/>
            <person name="Yang S.-J."/>
        </authorList>
    </citation>
    <scope>NUCLEOTIDE SEQUENCE [LARGE SCALE GENOMIC DNA]</scope>
    <source>
        <strain evidence="18">ST58-10</strain>
    </source>
</reference>
<proteinExistence type="inferred from homology"/>
<dbReference type="KEGG" id="mars:A8C75_08455"/>
<evidence type="ECO:0000256" key="4">
    <source>
        <dbReference type="ARBA" id="ARBA00022452"/>
    </source>
</evidence>
<feature type="domain" description="SLBB" evidence="16">
    <location>
        <begin position="129"/>
        <end position="209"/>
    </location>
</feature>
<dbReference type="NCBIfam" id="TIGR03027">
    <property type="entry name" value="pepcterm_export"/>
    <property type="match status" value="1"/>
</dbReference>
<sequence length="214" mass="23062">MKGMRPEWLACTAVIIALALLTGCTSNPYPPLSTAVAKHPRTTDPAQYNYLIGPGDSLNIFVWGSPEVSQTVTVRPDGKVTSPLVEDVSVSGLTPTQVARKLEESLGLYIKEPIVTVIVQGFVGPYSEQVRIIGEADEPQALSYREDMTLLDVMIAVGGLTEFANGNGASVVRIVDGQQQQYGIRIDDLVEDGDISANVHILPGDIIIIPEAWF</sequence>
<evidence type="ECO:0000256" key="1">
    <source>
        <dbReference type="ARBA" id="ARBA00004571"/>
    </source>
</evidence>
<keyword evidence="8" id="KW-0625">Polysaccharide transport</keyword>
<dbReference type="Pfam" id="PF22461">
    <property type="entry name" value="SLBB_2"/>
    <property type="match status" value="1"/>
</dbReference>
<name>A0A1A9EX80_9GAMM</name>
<comment type="subcellular location">
    <subcellularLocation>
        <location evidence="1">Cell outer membrane</location>
        <topology evidence="1">Multi-pass membrane protein</topology>
    </subcellularLocation>
</comment>
<evidence type="ECO:0000256" key="10">
    <source>
        <dbReference type="ARBA" id="ARBA00023114"/>
    </source>
</evidence>
<dbReference type="GO" id="GO:0009279">
    <property type="term" value="C:cell outer membrane"/>
    <property type="evidence" value="ECO:0007669"/>
    <property type="project" value="UniProtKB-SubCell"/>
</dbReference>
<evidence type="ECO:0000256" key="7">
    <source>
        <dbReference type="ARBA" id="ARBA00022729"/>
    </source>
</evidence>